<dbReference type="InterPro" id="IPR050492">
    <property type="entry name" value="Bact_metal-bind_prot9"/>
</dbReference>
<keyword evidence="2 4" id="KW-0813">Transport</keyword>
<gene>
    <name evidence="7" type="ORF">ACFO5I_02415</name>
</gene>
<sequence>MKKRLLMGSLFLISLVLGACGASESKKQANDGKIHVVATFYPMYEFTKAVVGEAGEVELLIPAGTEAHDYEPSAKAVAKMSEADAIVYNSSEFETWMANIASNFEKSQTQVIEAARGIELMPMGEEEAHEDHDHDHDATDNHQHHADPHVWLDPVLAQIQVETIRDALAEQFPEQKEYFYQQAQNYLTELDQLDSEFKNTFTGAENRTFVTQHAAFSYLAKRYDLTQESIAGLSSEEEPSPSRLAELKHFVQDHQIPAIYFEDNASSKVAQTLAKETGVELAVLSPIESLTKEQKAAGDNYLSMMRQNLEALQISIR</sequence>
<evidence type="ECO:0000256" key="1">
    <source>
        <dbReference type="ARBA" id="ARBA00011028"/>
    </source>
</evidence>
<dbReference type="Gene3D" id="3.40.50.1980">
    <property type="entry name" value="Nitrogenase molybdenum iron protein domain"/>
    <property type="match status" value="2"/>
</dbReference>
<dbReference type="PRINTS" id="PR00690">
    <property type="entry name" value="ADHESNFAMILY"/>
</dbReference>
<dbReference type="Pfam" id="PF01297">
    <property type="entry name" value="ZnuA"/>
    <property type="match status" value="1"/>
</dbReference>
<evidence type="ECO:0000256" key="2">
    <source>
        <dbReference type="ARBA" id="ARBA00022448"/>
    </source>
</evidence>
<dbReference type="SUPFAM" id="SSF53807">
    <property type="entry name" value="Helical backbone' metal receptor"/>
    <property type="match status" value="1"/>
</dbReference>
<feature type="region of interest" description="Disordered" evidence="5">
    <location>
        <begin position="126"/>
        <end position="145"/>
    </location>
</feature>
<comment type="similarity">
    <text evidence="1 4">Belongs to the bacterial solute-binding protein 9 family.</text>
</comment>
<keyword evidence="8" id="KW-1185">Reference proteome</keyword>
<feature type="chain" id="PRO_5045456543" evidence="6">
    <location>
        <begin position="22"/>
        <end position="317"/>
    </location>
</feature>
<evidence type="ECO:0000313" key="7">
    <source>
        <dbReference type="EMBL" id="MFC4718599.1"/>
    </source>
</evidence>
<feature type="signal peptide" evidence="6">
    <location>
        <begin position="1"/>
        <end position="21"/>
    </location>
</feature>
<comment type="caution">
    <text evidence="7">The sequence shown here is derived from an EMBL/GenBank/DDBJ whole genome shotgun (WGS) entry which is preliminary data.</text>
</comment>
<dbReference type="PANTHER" id="PTHR42953:SF3">
    <property type="entry name" value="HIGH-AFFINITY ZINC UPTAKE SYSTEM PROTEIN ZNUA"/>
    <property type="match status" value="1"/>
</dbReference>
<accession>A0ABV9MU88</accession>
<keyword evidence="3 6" id="KW-0732">Signal</keyword>
<dbReference type="PANTHER" id="PTHR42953">
    <property type="entry name" value="HIGH-AFFINITY ZINC UPTAKE SYSTEM PROTEIN ZNUA-RELATED"/>
    <property type="match status" value="1"/>
</dbReference>
<dbReference type="InterPro" id="IPR006128">
    <property type="entry name" value="Lipoprotein_PsaA-like"/>
</dbReference>
<dbReference type="InterPro" id="IPR006129">
    <property type="entry name" value="AdhesinB"/>
</dbReference>
<evidence type="ECO:0000256" key="5">
    <source>
        <dbReference type="SAM" id="MobiDB-lite"/>
    </source>
</evidence>
<dbReference type="PROSITE" id="PS51257">
    <property type="entry name" value="PROKAR_LIPOPROTEIN"/>
    <property type="match status" value="1"/>
</dbReference>
<dbReference type="RefSeq" id="WP_204653269.1">
    <property type="nucleotide sequence ID" value="NZ_JAFBFD010000007.1"/>
</dbReference>
<dbReference type="CDD" id="cd01017">
    <property type="entry name" value="AdcA"/>
    <property type="match status" value="1"/>
</dbReference>
<dbReference type="InterPro" id="IPR006127">
    <property type="entry name" value="ZnuA-like"/>
</dbReference>
<proteinExistence type="inferred from homology"/>
<dbReference type="PRINTS" id="PR00691">
    <property type="entry name" value="ADHESINB"/>
</dbReference>
<reference evidence="8" key="1">
    <citation type="journal article" date="2019" name="Int. J. Syst. Evol. Microbiol.">
        <title>The Global Catalogue of Microorganisms (GCM) 10K type strain sequencing project: providing services to taxonomists for standard genome sequencing and annotation.</title>
        <authorList>
            <consortium name="The Broad Institute Genomics Platform"/>
            <consortium name="The Broad Institute Genome Sequencing Center for Infectious Disease"/>
            <person name="Wu L."/>
            <person name="Ma J."/>
        </authorList>
    </citation>
    <scope>NUCLEOTIDE SEQUENCE [LARGE SCALE GENOMIC DNA]</scope>
    <source>
        <strain evidence="8">CGMCC 1.19032</strain>
    </source>
</reference>
<evidence type="ECO:0000313" key="8">
    <source>
        <dbReference type="Proteomes" id="UP001595969"/>
    </source>
</evidence>
<name>A0ABV9MU88_9ENTE</name>
<organism evidence="7 8">
    <name type="scientific">Enterococcus lemanii</name>
    <dbReference type="NCBI Taxonomy" id="1159752"/>
    <lineage>
        <taxon>Bacteria</taxon>
        <taxon>Bacillati</taxon>
        <taxon>Bacillota</taxon>
        <taxon>Bacilli</taxon>
        <taxon>Lactobacillales</taxon>
        <taxon>Enterococcaceae</taxon>
        <taxon>Enterococcus</taxon>
    </lineage>
</organism>
<evidence type="ECO:0000256" key="6">
    <source>
        <dbReference type="SAM" id="SignalP"/>
    </source>
</evidence>
<dbReference type="Proteomes" id="UP001595969">
    <property type="component" value="Unassembled WGS sequence"/>
</dbReference>
<dbReference type="EMBL" id="JBHSGS010000011">
    <property type="protein sequence ID" value="MFC4718599.1"/>
    <property type="molecule type" value="Genomic_DNA"/>
</dbReference>
<evidence type="ECO:0000256" key="4">
    <source>
        <dbReference type="RuleBase" id="RU003512"/>
    </source>
</evidence>
<feature type="compositionally biased region" description="Basic and acidic residues" evidence="5">
    <location>
        <begin position="129"/>
        <end position="145"/>
    </location>
</feature>
<protein>
    <submittedName>
        <fullName evidence="7">Metal ABC transporter solute-binding protein, Zn/Mn family</fullName>
    </submittedName>
</protein>
<evidence type="ECO:0000256" key="3">
    <source>
        <dbReference type="ARBA" id="ARBA00022729"/>
    </source>
</evidence>